<dbReference type="Pfam" id="PF02365">
    <property type="entry name" value="NAM"/>
    <property type="match status" value="1"/>
</dbReference>
<keyword evidence="4" id="KW-0539">Nucleus</keyword>
<keyword evidence="1" id="KW-0805">Transcription regulation</keyword>
<dbReference type="InterPro" id="IPR003441">
    <property type="entry name" value="NAC-dom"/>
</dbReference>
<dbReference type="SUPFAM" id="SSF101941">
    <property type="entry name" value="NAC domain"/>
    <property type="match status" value="1"/>
</dbReference>
<sequence>MEVQLPGFRFHPTEEELLNFYLRSAVNAKKPRSDIIGFLNIYQHDPWDLPGKASEGQGEREWYFFVARDRKHGGGNGKANRTTGNGFWKATGSDRPIRSNSPSEGRKVLGMKKTLVFYQGRAPRGRRTDWVMNEFRLSDNTTCSLKEDVVLCKVYRKATSFKELEQKSLKEEQGYAVAASPTPASGGYGVHLKDFESTFFHVPTISSDQESNHDKAQKFSALYAKHGFVQQEDALSEEVDSLGNLFQVRDNWSLYAMY</sequence>
<dbReference type="GO" id="GO:0003677">
    <property type="term" value="F:DNA binding"/>
    <property type="evidence" value="ECO:0007669"/>
    <property type="project" value="UniProtKB-KW"/>
</dbReference>
<evidence type="ECO:0000259" key="6">
    <source>
        <dbReference type="PROSITE" id="PS51005"/>
    </source>
</evidence>
<feature type="region of interest" description="Disordered" evidence="5">
    <location>
        <begin position="74"/>
        <end position="104"/>
    </location>
</feature>
<dbReference type="GO" id="GO:0006355">
    <property type="term" value="P:regulation of DNA-templated transcription"/>
    <property type="evidence" value="ECO:0007669"/>
    <property type="project" value="InterPro"/>
</dbReference>
<dbReference type="EMBL" id="MG657371">
    <property type="protein sequence ID" value="AXC43976.1"/>
    <property type="molecule type" value="mRNA"/>
</dbReference>
<keyword evidence="3" id="KW-0804">Transcription</keyword>
<dbReference type="PANTHER" id="PTHR31744">
    <property type="entry name" value="PROTEIN CUP-SHAPED COTYLEDON 2-RELATED"/>
    <property type="match status" value="1"/>
</dbReference>
<evidence type="ECO:0000256" key="4">
    <source>
        <dbReference type="ARBA" id="ARBA00023242"/>
    </source>
</evidence>
<name>A0A2Z5HVK7_IPOBA</name>
<evidence type="ECO:0000256" key="2">
    <source>
        <dbReference type="ARBA" id="ARBA00023125"/>
    </source>
</evidence>
<dbReference type="PROSITE" id="PS51005">
    <property type="entry name" value="NAC"/>
    <property type="match status" value="1"/>
</dbReference>
<feature type="domain" description="NAC" evidence="6">
    <location>
        <begin position="4"/>
        <end position="157"/>
    </location>
</feature>
<accession>A0A2Z5HVK7</accession>
<reference evidence="7" key="1">
    <citation type="journal article" date="2018" name="Crop Sci.">
        <title>Isolation, expression analysis, and function evaluation of 12 stress-responsive genes of NAC transcription factors in sweetpotato.</title>
        <authorList>
            <person name="Meng X."/>
            <person name="Li G."/>
            <person name="Yu J."/>
            <person name="Cai J."/>
            <person name="Dong T."/>
            <person name="Sun J."/>
            <person name="Xu T."/>
            <person name="Li Z."/>
            <person name="Pan S."/>
            <person name="Ma D."/>
            <person name="Zhu M."/>
        </authorList>
    </citation>
    <scope>NUCLEOTIDE SEQUENCE</scope>
</reference>
<evidence type="ECO:0000256" key="5">
    <source>
        <dbReference type="SAM" id="MobiDB-lite"/>
    </source>
</evidence>
<proteinExistence type="evidence at transcript level"/>
<protein>
    <submittedName>
        <fullName evidence="7">NAC5 protein</fullName>
    </submittedName>
</protein>
<dbReference type="Gene3D" id="2.170.150.80">
    <property type="entry name" value="NAC domain"/>
    <property type="match status" value="1"/>
</dbReference>
<dbReference type="AlphaFoldDB" id="A0A2Z5HVK7"/>
<evidence type="ECO:0000256" key="3">
    <source>
        <dbReference type="ARBA" id="ARBA00023163"/>
    </source>
</evidence>
<keyword evidence="2" id="KW-0238">DNA-binding</keyword>
<organism evidence="7">
    <name type="scientific">Ipomoea batatas</name>
    <name type="common">Sweet potato</name>
    <name type="synonym">Convolvulus batatas</name>
    <dbReference type="NCBI Taxonomy" id="4120"/>
    <lineage>
        <taxon>Eukaryota</taxon>
        <taxon>Viridiplantae</taxon>
        <taxon>Streptophyta</taxon>
        <taxon>Embryophyta</taxon>
        <taxon>Tracheophyta</taxon>
        <taxon>Spermatophyta</taxon>
        <taxon>Magnoliopsida</taxon>
        <taxon>eudicotyledons</taxon>
        <taxon>Gunneridae</taxon>
        <taxon>Pentapetalae</taxon>
        <taxon>asterids</taxon>
        <taxon>lamiids</taxon>
        <taxon>Solanales</taxon>
        <taxon>Convolvulaceae</taxon>
        <taxon>Ipomoeeae</taxon>
        <taxon>Ipomoea</taxon>
    </lineage>
</organism>
<dbReference type="PANTHER" id="PTHR31744:SF79">
    <property type="entry name" value="NAC DOMAIN-CONTAINING PROTEIN"/>
    <property type="match status" value="1"/>
</dbReference>
<evidence type="ECO:0000256" key="1">
    <source>
        <dbReference type="ARBA" id="ARBA00023015"/>
    </source>
</evidence>
<evidence type="ECO:0000313" key="7">
    <source>
        <dbReference type="EMBL" id="AXC43976.1"/>
    </source>
</evidence>
<dbReference type="InterPro" id="IPR036093">
    <property type="entry name" value="NAC_dom_sf"/>
</dbReference>